<organism evidence="2 3">
    <name type="scientific">Mucuna pruriens</name>
    <name type="common">Velvet bean</name>
    <name type="synonym">Dolichos pruriens</name>
    <dbReference type="NCBI Taxonomy" id="157652"/>
    <lineage>
        <taxon>Eukaryota</taxon>
        <taxon>Viridiplantae</taxon>
        <taxon>Streptophyta</taxon>
        <taxon>Embryophyta</taxon>
        <taxon>Tracheophyta</taxon>
        <taxon>Spermatophyta</taxon>
        <taxon>Magnoliopsida</taxon>
        <taxon>eudicotyledons</taxon>
        <taxon>Gunneridae</taxon>
        <taxon>Pentapetalae</taxon>
        <taxon>rosids</taxon>
        <taxon>fabids</taxon>
        <taxon>Fabales</taxon>
        <taxon>Fabaceae</taxon>
        <taxon>Papilionoideae</taxon>
        <taxon>50 kb inversion clade</taxon>
        <taxon>NPAAA clade</taxon>
        <taxon>indigoferoid/millettioid clade</taxon>
        <taxon>Phaseoleae</taxon>
        <taxon>Mucuna</taxon>
    </lineage>
</organism>
<dbReference type="OrthoDB" id="1739513at2759"/>
<dbReference type="Proteomes" id="UP000257109">
    <property type="component" value="Unassembled WGS sequence"/>
</dbReference>
<proteinExistence type="predicted"/>
<feature type="compositionally biased region" description="Polar residues" evidence="1">
    <location>
        <begin position="202"/>
        <end position="214"/>
    </location>
</feature>
<keyword evidence="3" id="KW-1185">Reference proteome</keyword>
<protein>
    <submittedName>
        <fullName evidence="2">Uncharacterized protein</fullName>
    </submittedName>
</protein>
<feature type="region of interest" description="Disordered" evidence="1">
    <location>
        <begin position="198"/>
        <end position="248"/>
    </location>
</feature>
<comment type="caution">
    <text evidence="2">The sequence shown here is derived from an EMBL/GenBank/DDBJ whole genome shotgun (WGS) entry which is preliminary data.</text>
</comment>
<evidence type="ECO:0000313" key="3">
    <source>
        <dbReference type="Proteomes" id="UP000257109"/>
    </source>
</evidence>
<name>A0A371EGP1_MUCPR</name>
<dbReference type="PANTHER" id="PTHR48475:SF1">
    <property type="entry name" value="RNASE H TYPE-1 DOMAIN-CONTAINING PROTEIN"/>
    <property type="match status" value="1"/>
</dbReference>
<dbReference type="AlphaFoldDB" id="A0A371EGP1"/>
<feature type="compositionally biased region" description="Basic residues" evidence="1">
    <location>
        <begin position="238"/>
        <end position="248"/>
    </location>
</feature>
<dbReference type="PANTHER" id="PTHR48475">
    <property type="entry name" value="RIBONUCLEASE H"/>
    <property type="match status" value="1"/>
</dbReference>
<feature type="non-terminal residue" evidence="2">
    <location>
        <position position="1"/>
    </location>
</feature>
<sequence>MLPYALHRYRTSILTSIGAIPYSLMYGTKAVLPVEVEIPSLRVLAEVELNDAEWVQSRLDQLNLIEEKWLTALCHWQLYQWRIKNAFDRKVWPCLFKEGDLVFRKMLPNAKDPRGKWTTNYEGPYLVKRAFSRGALVLADSEGQELKHLMRSNCSTLESSIEEESKGLTPRVSRMEELAPLSTRESIINLQLKALGRKTREGNTSAPSKSSTILTPDRDEIHVNRSPRSQVRHDNMKISKKRMHPNRH</sequence>
<gene>
    <name evidence="2" type="ORF">CR513_56163</name>
</gene>
<evidence type="ECO:0000313" key="2">
    <source>
        <dbReference type="EMBL" id="RDX65200.1"/>
    </source>
</evidence>
<reference evidence="2" key="1">
    <citation type="submission" date="2018-05" db="EMBL/GenBank/DDBJ databases">
        <title>Draft genome of Mucuna pruriens seed.</title>
        <authorList>
            <person name="Nnadi N.E."/>
            <person name="Vos R."/>
            <person name="Hasami M.H."/>
            <person name="Devisetty U.K."/>
            <person name="Aguiy J.C."/>
        </authorList>
    </citation>
    <scope>NUCLEOTIDE SEQUENCE [LARGE SCALE GENOMIC DNA]</scope>
    <source>
        <strain evidence="2">JCA_2017</strain>
    </source>
</reference>
<evidence type="ECO:0000256" key="1">
    <source>
        <dbReference type="SAM" id="MobiDB-lite"/>
    </source>
</evidence>
<dbReference type="EMBL" id="QJKJ01014020">
    <property type="protein sequence ID" value="RDX65200.1"/>
    <property type="molecule type" value="Genomic_DNA"/>
</dbReference>
<accession>A0A371EGP1</accession>